<organism evidence="1 2">
    <name type="scientific">Bradyrhizobium retamae</name>
    <dbReference type="NCBI Taxonomy" id="1300035"/>
    <lineage>
        <taxon>Bacteria</taxon>
        <taxon>Pseudomonadati</taxon>
        <taxon>Pseudomonadota</taxon>
        <taxon>Alphaproteobacteria</taxon>
        <taxon>Hyphomicrobiales</taxon>
        <taxon>Nitrobacteraceae</taxon>
        <taxon>Bradyrhizobium</taxon>
    </lineage>
</organism>
<proteinExistence type="predicted"/>
<evidence type="ECO:0000313" key="1">
    <source>
        <dbReference type="EMBL" id="KRR21915.1"/>
    </source>
</evidence>
<reference evidence="1 2" key="1">
    <citation type="submission" date="2014-03" db="EMBL/GenBank/DDBJ databases">
        <title>Bradyrhizobium valentinum sp. nov., isolated from effective nodules of Lupinus mariae-josephae, a lupine endemic of basic-lime soils in Eastern Spain.</title>
        <authorList>
            <person name="Duran D."/>
            <person name="Rey L."/>
            <person name="Navarro A."/>
            <person name="Busquets A."/>
            <person name="Imperial J."/>
            <person name="Ruiz-Argueso T."/>
        </authorList>
    </citation>
    <scope>NUCLEOTIDE SEQUENCE [LARGE SCALE GENOMIC DNA]</scope>
    <source>
        <strain evidence="1 2">Ro19</strain>
    </source>
</reference>
<dbReference type="OrthoDB" id="38641at2"/>
<evidence type="ECO:0000313" key="2">
    <source>
        <dbReference type="Proteomes" id="UP000052023"/>
    </source>
</evidence>
<name>A0A0R3MPM6_9BRAD</name>
<dbReference type="SUPFAM" id="SSF53955">
    <property type="entry name" value="Lysozyme-like"/>
    <property type="match status" value="1"/>
</dbReference>
<keyword evidence="2" id="KW-1185">Reference proteome</keyword>
<dbReference type="InterPro" id="IPR023346">
    <property type="entry name" value="Lysozyme-like_dom_sf"/>
</dbReference>
<dbReference type="EMBL" id="LLYA01000170">
    <property type="protein sequence ID" value="KRR21915.1"/>
    <property type="molecule type" value="Genomic_DNA"/>
</dbReference>
<evidence type="ECO:0008006" key="3">
    <source>
        <dbReference type="Google" id="ProtNLM"/>
    </source>
</evidence>
<dbReference type="Gene3D" id="1.10.530.10">
    <property type="match status" value="1"/>
</dbReference>
<dbReference type="RefSeq" id="WP_057845808.1">
    <property type="nucleotide sequence ID" value="NZ_LLYA01000170.1"/>
</dbReference>
<sequence>MGVTDQIISVESGGDPNAANPNSTARGAGQFIEGTWLAMLAKHRPDITGSRDELLALRSNADLSKAMTDAYAADNAGILKGAGLPVTAGTSYLAHFAGPKGAVGLLNADPATPAAAIMGAAAVKANPFLANMTARDVAAWADRKMGGTAAPMSMAGPRAAAVPAPAPAAVDPAAVAAAPEAKAPAFQIGGSGGGAPAMSLAALAATPQLTNLLRPRPNLFGLKTAPFSFRG</sequence>
<comment type="caution">
    <text evidence="1">The sequence shown here is derived from an EMBL/GenBank/DDBJ whole genome shotgun (WGS) entry which is preliminary data.</text>
</comment>
<dbReference type="Proteomes" id="UP000052023">
    <property type="component" value="Unassembled WGS sequence"/>
</dbReference>
<dbReference type="AlphaFoldDB" id="A0A0R3MPM6"/>
<protein>
    <recommendedName>
        <fullName evidence="3">Transglycosylase SLT domain-containing protein</fullName>
    </recommendedName>
</protein>
<accession>A0A0R3MPM6</accession>
<gene>
    <name evidence="1" type="ORF">CQ13_07720</name>
</gene>